<dbReference type="InterPro" id="IPR050315">
    <property type="entry name" value="FAD-oxidoreductase_2"/>
</dbReference>
<evidence type="ECO:0000313" key="5">
    <source>
        <dbReference type="Proteomes" id="UP000266673"/>
    </source>
</evidence>
<dbReference type="Gene3D" id="3.50.50.60">
    <property type="entry name" value="FAD/NAD(P)-binding domain"/>
    <property type="match status" value="1"/>
</dbReference>
<evidence type="ECO:0000256" key="1">
    <source>
        <dbReference type="ARBA" id="ARBA00022630"/>
    </source>
</evidence>
<dbReference type="EMBL" id="QKWP01003245">
    <property type="protein sequence ID" value="RIB01228.1"/>
    <property type="molecule type" value="Genomic_DNA"/>
</dbReference>
<evidence type="ECO:0000259" key="3">
    <source>
        <dbReference type="Pfam" id="PF00890"/>
    </source>
</evidence>
<name>A0A397TWD0_9GLOM</name>
<sequence>MKLNKPQEYKRDKKLALAEKISLAKEIGISASQLKATFDDHNDIASNKKKDPFGKKFFHNFPITINDQFHVALMSPVLHYTMDRIDINVESEVRDMQEQVISGLFEEFQA</sequence>
<dbReference type="Proteomes" id="UP000266673">
    <property type="component" value="Unassembled WGS sequence"/>
</dbReference>
<dbReference type="InterPro" id="IPR003953">
    <property type="entry name" value="FAD-dep_OxRdtase_2_FAD-bd"/>
</dbReference>
<protein>
    <recommendedName>
        <fullName evidence="3">FAD-dependent oxidoreductase 2 FAD-binding domain-containing protein</fullName>
    </recommendedName>
</protein>
<dbReference type="GO" id="GO:0016491">
    <property type="term" value="F:oxidoreductase activity"/>
    <property type="evidence" value="ECO:0007669"/>
    <property type="project" value="UniProtKB-KW"/>
</dbReference>
<dbReference type="AlphaFoldDB" id="A0A397TWD0"/>
<dbReference type="PANTHER" id="PTHR43400">
    <property type="entry name" value="FUMARATE REDUCTASE"/>
    <property type="match status" value="1"/>
</dbReference>
<evidence type="ECO:0000256" key="2">
    <source>
        <dbReference type="ARBA" id="ARBA00023002"/>
    </source>
</evidence>
<evidence type="ECO:0000313" key="4">
    <source>
        <dbReference type="EMBL" id="RIB01228.1"/>
    </source>
</evidence>
<comment type="caution">
    <text evidence="4">The sequence shown here is derived from an EMBL/GenBank/DDBJ whole genome shotgun (WGS) entry which is preliminary data.</text>
</comment>
<dbReference type="Pfam" id="PF00890">
    <property type="entry name" value="FAD_binding_2"/>
    <property type="match status" value="1"/>
</dbReference>
<accession>A0A397TWD0</accession>
<dbReference type="InterPro" id="IPR036188">
    <property type="entry name" value="FAD/NAD-bd_sf"/>
</dbReference>
<dbReference type="PANTHER" id="PTHR43400:SF1">
    <property type="entry name" value="FUMARATE REDUCTASE"/>
    <property type="match status" value="1"/>
</dbReference>
<feature type="domain" description="FAD-dependent oxidoreductase 2 FAD-binding" evidence="3">
    <location>
        <begin position="28"/>
        <end position="105"/>
    </location>
</feature>
<reference evidence="4 5" key="1">
    <citation type="submission" date="2018-06" db="EMBL/GenBank/DDBJ databases">
        <title>Comparative genomics reveals the genomic features of Rhizophagus irregularis, R. cerebriforme, R. diaphanum and Gigaspora rosea, and their symbiotic lifestyle signature.</title>
        <authorList>
            <person name="Morin E."/>
            <person name="San Clemente H."/>
            <person name="Chen E.C.H."/>
            <person name="De La Providencia I."/>
            <person name="Hainaut M."/>
            <person name="Kuo A."/>
            <person name="Kohler A."/>
            <person name="Murat C."/>
            <person name="Tang N."/>
            <person name="Roy S."/>
            <person name="Loubradou J."/>
            <person name="Henrissat B."/>
            <person name="Grigoriev I.V."/>
            <person name="Corradi N."/>
            <person name="Roux C."/>
            <person name="Martin F.M."/>
        </authorList>
    </citation>
    <scope>NUCLEOTIDE SEQUENCE [LARGE SCALE GENOMIC DNA]</scope>
    <source>
        <strain evidence="4 5">DAOM 194757</strain>
    </source>
</reference>
<keyword evidence="2" id="KW-0560">Oxidoreductase</keyword>
<keyword evidence="5" id="KW-1185">Reference proteome</keyword>
<proteinExistence type="predicted"/>
<dbReference type="STRING" id="44941.A0A397TWD0"/>
<keyword evidence="1" id="KW-0285">Flavoprotein</keyword>
<dbReference type="SUPFAM" id="SSF56425">
    <property type="entry name" value="Succinate dehydrogenase/fumarate reductase flavoprotein, catalytic domain"/>
    <property type="match status" value="1"/>
</dbReference>
<organism evidence="4 5">
    <name type="scientific">Gigaspora rosea</name>
    <dbReference type="NCBI Taxonomy" id="44941"/>
    <lineage>
        <taxon>Eukaryota</taxon>
        <taxon>Fungi</taxon>
        <taxon>Fungi incertae sedis</taxon>
        <taxon>Mucoromycota</taxon>
        <taxon>Glomeromycotina</taxon>
        <taxon>Glomeromycetes</taxon>
        <taxon>Diversisporales</taxon>
        <taxon>Gigasporaceae</taxon>
        <taxon>Gigaspora</taxon>
    </lineage>
</organism>
<dbReference type="Gene3D" id="3.90.700.10">
    <property type="entry name" value="Succinate dehydrogenase/fumarate reductase flavoprotein, catalytic domain"/>
    <property type="match status" value="1"/>
</dbReference>
<dbReference type="OrthoDB" id="10252157at2759"/>
<dbReference type="InterPro" id="IPR027477">
    <property type="entry name" value="Succ_DH/fumarate_Rdtase_cat_sf"/>
</dbReference>
<gene>
    <name evidence="4" type="ORF">C2G38_2231499</name>
</gene>